<dbReference type="EMBL" id="JAIWYP010000012">
    <property type="protein sequence ID" value="KAH3730912.1"/>
    <property type="molecule type" value="Genomic_DNA"/>
</dbReference>
<feature type="region of interest" description="Disordered" evidence="1">
    <location>
        <begin position="27"/>
        <end position="59"/>
    </location>
</feature>
<accession>A0A9D4CUM5</accession>
<comment type="caution">
    <text evidence="2">The sequence shown here is derived from an EMBL/GenBank/DDBJ whole genome shotgun (WGS) entry which is preliminary data.</text>
</comment>
<feature type="compositionally biased region" description="Basic and acidic residues" evidence="1">
    <location>
        <begin position="27"/>
        <end position="36"/>
    </location>
</feature>
<name>A0A9D4CUM5_DREPO</name>
<keyword evidence="3" id="KW-1185">Reference proteome</keyword>
<evidence type="ECO:0000313" key="3">
    <source>
        <dbReference type="Proteomes" id="UP000828390"/>
    </source>
</evidence>
<proteinExistence type="predicted"/>
<feature type="compositionally biased region" description="Polar residues" evidence="1">
    <location>
        <begin position="38"/>
        <end position="49"/>
    </location>
</feature>
<reference evidence="2" key="2">
    <citation type="submission" date="2020-11" db="EMBL/GenBank/DDBJ databases">
        <authorList>
            <person name="McCartney M.A."/>
            <person name="Auch B."/>
            <person name="Kono T."/>
            <person name="Mallez S."/>
            <person name="Becker A."/>
            <person name="Gohl D.M."/>
            <person name="Silverstein K.A.T."/>
            <person name="Koren S."/>
            <person name="Bechman K.B."/>
            <person name="Herman A."/>
            <person name="Abrahante J.E."/>
            <person name="Garbe J."/>
        </authorList>
    </citation>
    <scope>NUCLEOTIDE SEQUENCE</scope>
    <source>
        <strain evidence="2">Duluth1</strain>
        <tissue evidence="2">Whole animal</tissue>
    </source>
</reference>
<reference evidence="2" key="1">
    <citation type="journal article" date="2019" name="bioRxiv">
        <title>The Genome of the Zebra Mussel, Dreissena polymorpha: A Resource for Invasive Species Research.</title>
        <authorList>
            <person name="McCartney M.A."/>
            <person name="Auch B."/>
            <person name="Kono T."/>
            <person name="Mallez S."/>
            <person name="Zhang Y."/>
            <person name="Obille A."/>
            <person name="Becker A."/>
            <person name="Abrahante J.E."/>
            <person name="Garbe J."/>
            <person name="Badalamenti J.P."/>
            <person name="Herman A."/>
            <person name="Mangelson H."/>
            <person name="Liachko I."/>
            <person name="Sullivan S."/>
            <person name="Sone E.D."/>
            <person name="Koren S."/>
            <person name="Silverstein K.A.T."/>
            <person name="Beckman K.B."/>
            <person name="Gohl D.M."/>
        </authorList>
    </citation>
    <scope>NUCLEOTIDE SEQUENCE</scope>
    <source>
        <strain evidence="2">Duluth1</strain>
        <tissue evidence="2">Whole animal</tissue>
    </source>
</reference>
<evidence type="ECO:0000313" key="2">
    <source>
        <dbReference type="EMBL" id="KAH3730912.1"/>
    </source>
</evidence>
<protein>
    <submittedName>
        <fullName evidence="2">Uncharacterized protein</fullName>
    </submittedName>
</protein>
<dbReference type="AlphaFoldDB" id="A0A9D4CUM5"/>
<dbReference type="Proteomes" id="UP000828390">
    <property type="component" value="Unassembled WGS sequence"/>
</dbReference>
<gene>
    <name evidence="2" type="ORF">DPMN_056912</name>
</gene>
<sequence length="59" mass="6833">MNGDHCNLQYINASKILLLFIIDSRQKTSEQPDRNHQMRWTNQSPQLQPSAGRHLSDQA</sequence>
<evidence type="ECO:0000256" key="1">
    <source>
        <dbReference type="SAM" id="MobiDB-lite"/>
    </source>
</evidence>
<organism evidence="2 3">
    <name type="scientific">Dreissena polymorpha</name>
    <name type="common">Zebra mussel</name>
    <name type="synonym">Mytilus polymorpha</name>
    <dbReference type="NCBI Taxonomy" id="45954"/>
    <lineage>
        <taxon>Eukaryota</taxon>
        <taxon>Metazoa</taxon>
        <taxon>Spiralia</taxon>
        <taxon>Lophotrochozoa</taxon>
        <taxon>Mollusca</taxon>
        <taxon>Bivalvia</taxon>
        <taxon>Autobranchia</taxon>
        <taxon>Heteroconchia</taxon>
        <taxon>Euheterodonta</taxon>
        <taxon>Imparidentia</taxon>
        <taxon>Neoheterodontei</taxon>
        <taxon>Myida</taxon>
        <taxon>Dreissenoidea</taxon>
        <taxon>Dreissenidae</taxon>
        <taxon>Dreissena</taxon>
    </lineage>
</organism>